<protein>
    <submittedName>
        <fullName evidence="2">2-methylcitrate dehydratase PrpD</fullName>
    </submittedName>
</protein>
<accession>A0A1G6SLV1</accession>
<reference evidence="3" key="1">
    <citation type="submission" date="2016-10" db="EMBL/GenBank/DDBJ databases">
        <authorList>
            <person name="Varghese N."/>
            <person name="Submissions S."/>
        </authorList>
    </citation>
    <scope>NUCLEOTIDE SEQUENCE [LARGE SCALE GENOMIC DNA]</scope>
    <source>
        <strain evidence="3">IBRC-M 10403</strain>
    </source>
</reference>
<dbReference type="Gene3D" id="1.10.4100.10">
    <property type="entry name" value="2-methylcitrate dehydratase PrpD"/>
    <property type="match status" value="1"/>
</dbReference>
<dbReference type="RefSeq" id="WP_091452403.1">
    <property type="nucleotide sequence ID" value="NZ_FMZZ01000008.1"/>
</dbReference>
<dbReference type="AlphaFoldDB" id="A0A1G6SLV1"/>
<dbReference type="InterPro" id="IPR036148">
    <property type="entry name" value="MmgE/PrpD_sf"/>
</dbReference>
<dbReference type="PANTHER" id="PTHR16943">
    <property type="entry name" value="2-METHYLCITRATE DEHYDRATASE-RELATED"/>
    <property type="match status" value="1"/>
</dbReference>
<dbReference type="STRING" id="1271860.SAMN05216174_10856"/>
<evidence type="ECO:0000313" key="3">
    <source>
        <dbReference type="Proteomes" id="UP000199501"/>
    </source>
</evidence>
<gene>
    <name evidence="2" type="ORF">SAMN05216174_10856</name>
</gene>
<keyword evidence="3" id="KW-1185">Reference proteome</keyword>
<dbReference type="SUPFAM" id="SSF103378">
    <property type="entry name" value="2-methylcitrate dehydratase PrpD"/>
    <property type="match status" value="1"/>
</dbReference>
<dbReference type="EMBL" id="FMZZ01000008">
    <property type="protein sequence ID" value="SDD17818.1"/>
    <property type="molecule type" value="Genomic_DNA"/>
</dbReference>
<dbReference type="GO" id="GO:0016829">
    <property type="term" value="F:lyase activity"/>
    <property type="evidence" value="ECO:0007669"/>
    <property type="project" value="InterPro"/>
</dbReference>
<organism evidence="2 3">
    <name type="scientific">Actinokineospora iranica</name>
    <dbReference type="NCBI Taxonomy" id="1271860"/>
    <lineage>
        <taxon>Bacteria</taxon>
        <taxon>Bacillati</taxon>
        <taxon>Actinomycetota</taxon>
        <taxon>Actinomycetes</taxon>
        <taxon>Pseudonocardiales</taxon>
        <taxon>Pseudonocardiaceae</taxon>
        <taxon>Actinokineospora</taxon>
    </lineage>
</organism>
<dbReference type="OrthoDB" id="9797528at2"/>
<dbReference type="InterPro" id="IPR042183">
    <property type="entry name" value="MmgE/PrpD_sf_1"/>
</dbReference>
<comment type="similarity">
    <text evidence="1">Belongs to the PrpD family.</text>
</comment>
<dbReference type="PANTHER" id="PTHR16943:SF8">
    <property type="entry name" value="2-METHYLCITRATE DEHYDRATASE"/>
    <property type="match status" value="1"/>
</dbReference>
<name>A0A1G6SLV1_9PSEU</name>
<sequence length="480" mass="49970">MSRLRRLSEWAAGLAHEDIPGRVRELAASQILSQLAAIRAGAAHPLGAKLVDAFGSPTQDDRAAAAAVLAGLGSWLNLDDTAYAGHLSNSTVAVPVAFSRDGDGAALVTAVVTANECAARLTAAATLGPLRGQSALHTHLAGTVAGRLKCEGADADVWTDAFALAFAMPNWPLMRAFLASDARLLCTLTPVRAANDACAAARAGLRGADDIIEHPDGFLARFATVPLPDLVDHRLGERWHTETLSFKLHPGGPGIDAAIDVAAELGPFLAEEIADVLVEASAYTLLADKTSRRYIAGADSALGALVLNVAYPVATALLTGHFLAADLERPASADPARWAVAERVRLAHDPAMTRALFASDAPFGEALRHAGTAGEPWLRSFGGDELVALAAGAEPTGDFAQAIKATPARVTVRLTDGRTVSAERAIPLGAAGPDTRERHAWLIREKFISVGGSAEVAGAAVKLDSMSVAELREWLATALF</sequence>
<dbReference type="InterPro" id="IPR005656">
    <property type="entry name" value="MmgE_PrpD"/>
</dbReference>
<dbReference type="Proteomes" id="UP000199501">
    <property type="component" value="Unassembled WGS sequence"/>
</dbReference>
<evidence type="ECO:0000256" key="1">
    <source>
        <dbReference type="ARBA" id="ARBA00006174"/>
    </source>
</evidence>
<proteinExistence type="inferred from homology"/>
<evidence type="ECO:0000313" key="2">
    <source>
        <dbReference type="EMBL" id="SDD17818.1"/>
    </source>
</evidence>